<evidence type="ECO:0000313" key="2">
    <source>
        <dbReference type="EMBL" id="CAD6494199.1"/>
    </source>
</evidence>
<name>A0A811TBM7_9EURY</name>
<gene>
    <name evidence="1" type="ORF">ANIMEMIM_00249</name>
    <name evidence="2" type="ORF">FFODKBPE_00647</name>
</gene>
<evidence type="ECO:0000313" key="1">
    <source>
        <dbReference type="EMBL" id="CAD6491927.1"/>
    </source>
</evidence>
<sequence length="58" mass="6950">MEMMQTQTKSVEEFTHLFDKKKIDNDWSFAGLKPSDTGKWTHNYHRYPVEYIVIGLKE</sequence>
<dbReference type="EMBL" id="CAJHIM010000017">
    <property type="protein sequence ID" value="CAD6491927.1"/>
    <property type="molecule type" value="Genomic_DNA"/>
</dbReference>
<proteinExistence type="predicted"/>
<reference evidence="1" key="1">
    <citation type="submission" date="2020-10" db="EMBL/GenBank/DDBJ databases">
        <authorList>
            <person name="Hahn C.J."/>
            <person name="Laso-Perez R."/>
            <person name="Vulcano F."/>
            <person name="Vaziourakis K.-M."/>
            <person name="Stokke R."/>
            <person name="Steen I.H."/>
            <person name="Teske A."/>
            <person name="Boetius A."/>
            <person name="Liebeke M."/>
            <person name="Amann R."/>
            <person name="Knittel K."/>
        </authorList>
    </citation>
    <scope>NUCLEOTIDE SEQUENCE</scope>
    <source>
        <strain evidence="1">Gfbio:e3339647-f889-4370-9287-4fb5cb688e4c:AG393N10_GoMArc1</strain>
        <strain evidence="2">Gfbio:e3339647-f889-4370-9287-4fb5cb688e4c:AG394J04_GoMArc1</strain>
    </source>
</reference>
<protein>
    <submittedName>
        <fullName evidence="1">Uncharacterized protein</fullName>
    </submittedName>
</protein>
<dbReference type="EMBL" id="CAJHIP010000050">
    <property type="protein sequence ID" value="CAD6494199.1"/>
    <property type="molecule type" value="Genomic_DNA"/>
</dbReference>
<dbReference type="Proteomes" id="UP000603056">
    <property type="component" value="Unassembled WGS sequence"/>
</dbReference>
<comment type="caution">
    <text evidence="1">The sequence shown here is derived from an EMBL/GenBank/DDBJ whole genome shotgun (WGS) entry which is preliminary data.</text>
</comment>
<evidence type="ECO:0000313" key="3">
    <source>
        <dbReference type="Proteomes" id="UP000637195"/>
    </source>
</evidence>
<dbReference type="AlphaFoldDB" id="A0A811TBM7"/>
<accession>A0A811TBM7</accession>
<organism evidence="1 3">
    <name type="scientific">Candidatus Argoarchaeum ethanivorans</name>
    <dbReference type="NCBI Taxonomy" id="2608793"/>
    <lineage>
        <taxon>Archaea</taxon>
        <taxon>Methanobacteriati</taxon>
        <taxon>Methanobacteriota</taxon>
        <taxon>Stenosarchaea group</taxon>
        <taxon>Methanomicrobia</taxon>
        <taxon>Methanosarcinales</taxon>
        <taxon>Methanosarcinales incertae sedis</taxon>
        <taxon>GOM Arc I cluster</taxon>
        <taxon>Candidatus Argoarchaeum</taxon>
    </lineage>
</organism>
<dbReference type="Proteomes" id="UP000637195">
    <property type="component" value="Unassembled WGS sequence"/>
</dbReference>